<evidence type="ECO:0000313" key="2">
    <source>
        <dbReference type="EMBL" id="CAK9278468.1"/>
    </source>
</evidence>
<keyword evidence="3" id="KW-1185">Reference proteome</keyword>
<reference evidence="2" key="1">
    <citation type="submission" date="2024-02" db="EMBL/GenBank/DDBJ databases">
        <authorList>
            <consortium name="ELIXIR-Norway"/>
            <consortium name="Elixir Norway"/>
        </authorList>
    </citation>
    <scope>NUCLEOTIDE SEQUENCE</scope>
</reference>
<dbReference type="PANTHER" id="PTHR11607">
    <property type="entry name" value="ALPHA-MANNOSIDASE"/>
    <property type="match status" value="1"/>
</dbReference>
<keyword evidence="1" id="KW-0378">Hydrolase</keyword>
<dbReference type="InterPro" id="IPR037094">
    <property type="entry name" value="Glyco_hydro_38_cen_sf"/>
</dbReference>
<dbReference type="Gene3D" id="1.20.1270.50">
    <property type="entry name" value="Glycoside hydrolase family 38, central domain"/>
    <property type="match status" value="1"/>
</dbReference>
<dbReference type="InterPro" id="IPR028995">
    <property type="entry name" value="Glyco_hydro_57/38_cen_sf"/>
</dbReference>
<dbReference type="InterPro" id="IPR050843">
    <property type="entry name" value="Glycosyl_Hydrlase_38"/>
</dbReference>
<sequence length="136" mass="14938">MAIVQHHDGVSATEKQHIANDYVQRLVVGSAKAEKVFNSALVALIGYATLIAKQHVGGRKNGSFEQHRVLHQKDISSSILKDVTASLKLEQVVVVYNPIGWNCEEYIHFPLRKALVSLPSSGSHIPHKISGSEILH</sequence>
<dbReference type="PANTHER" id="PTHR11607:SF3">
    <property type="entry name" value="LYSOSOMAL ALPHA-MANNOSIDASE"/>
    <property type="match status" value="1"/>
</dbReference>
<organism evidence="2 3">
    <name type="scientific">Sphagnum jensenii</name>
    <dbReference type="NCBI Taxonomy" id="128206"/>
    <lineage>
        <taxon>Eukaryota</taxon>
        <taxon>Viridiplantae</taxon>
        <taxon>Streptophyta</taxon>
        <taxon>Embryophyta</taxon>
        <taxon>Bryophyta</taxon>
        <taxon>Sphagnophytina</taxon>
        <taxon>Sphagnopsida</taxon>
        <taxon>Sphagnales</taxon>
        <taxon>Sphagnaceae</taxon>
        <taxon>Sphagnum</taxon>
    </lineage>
</organism>
<proteinExistence type="predicted"/>
<evidence type="ECO:0000313" key="3">
    <source>
        <dbReference type="Proteomes" id="UP001497444"/>
    </source>
</evidence>
<evidence type="ECO:0000256" key="1">
    <source>
        <dbReference type="ARBA" id="ARBA00022801"/>
    </source>
</evidence>
<dbReference type="SUPFAM" id="SSF88688">
    <property type="entry name" value="Families 57/38 glycoside transferase middle domain"/>
    <property type="match status" value="1"/>
</dbReference>
<accession>A0ABP0XH53</accession>
<dbReference type="EMBL" id="OZ020104">
    <property type="protein sequence ID" value="CAK9278468.1"/>
    <property type="molecule type" value="Genomic_DNA"/>
</dbReference>
<protein>
    <submittedName>
        <fullName evidence="2">Uncharacterized protein</fullName>
    </submittedName>
</protein>
<name>A0ABP0XH53_9BRYO</name>
<dbReference type="Proteomes" id="UP001497444">
    <property type="component" value="Chromosome 9"/>
</dbReference>
<gene>
    <name evidence="2" type="ORF">CSSPJE1EN1_LOCUS23946</name>
</gene>